<dbReference type="AlphaFoldDB" id="A0A2J7PSQ5"/>
<feature type="chain" id="PRO_5014365066" evidence="1">
    <location>
        <begin position="24"/>
        <end position="142"/>
    </location>
</feature>
<name>A0A2J7PSQ5_9NEOP</name>
<evidence type="ECO:0000313" key="3">
    <source>
        <dbReference type="Proteomes" id="UP000235965"/>
    </source>
</evidence>
<evidence type="ECO:0000256" key="1">
    <source>
        <dbReference type="SAM" id="SignalP"/>
    </source>
</evidence>
<comment type="caution">
    <text evidence="2">The sequence shown here is derived from an EMBL/GenBank/DDBJ whole genome shotgun (WGS) entry which is preliminary data.</text>
</comment>
<sequence>MSTPQKQVPRLLWLAELQFLTAAQCRFGTQYGRQPPTRKSIRFWENKLRTTGSLLLIKSPGKIQTSEENVIRIKQAFQRSPRKLIHPLSLKLAYKIQMIHALKPSDQVTRTKFPVDMLEGIDASPEYRPDICHATKRAHVEI</sequence>
<protein>
    <submittedName>
        <fullName evidence="2">Uncharacterized protein</fullName>
    </submittedName>
</protein>
<organism evidence="2 3">
    <name type="scientific">Cryptotermes secundus</name>
    <dbReference type="NCBI Taxonomy" id="105785"/>
    <lineage>
        <taxon>Eukaryota</taxon>
        <taxon>Metazoa</taxon>
        <taxon>Ecdysozoa</taxon>
        <taxon>Arthropoda</taxon>
        <taxon>Hexapoda</taxon>
        <taxon>Insecta</taxon>
        <taxon>Pterygota</taxon>
        <taxon>Neoptera</taxon>
        <taxon>Polyneoptera</taxon>
        <taxon>Dictyoptera</taxon>
        <taxon>Blattodea</taxon>
        <taxon>Blattoidea</taxon>
        <taxon>Termitoidae</taxon>
        <taxon>Kalotermitidae</taxon>
        <taxon>Cryptotermitinae</taxon>
        <taxon>Cryptotermes</taxon>
    </lineage>
</organism>
<gene>
    <name evidence="2" type="ORF">B7P43_G06344</name>
</gene>
<evidence type="ECO:0000313" key="2">
    <source>
        <dbReference type="EMBL" id="PNF19368.1"/>
    </source>
</evidence>
<accession>A0A2J7PSQ5</accession>
<reference evidence="2 3" key="1">
    <citation type="submission" date="2017-12" db="EMBL/GenBank/DDBJ databases">
        <title>Hemimetabolous genomes reveal molecular basis of termite eusociality.</title>
        <authorList>
            <person name="Harrison M.C."/>
            <person name="Jongepier E."/>
            <person name="Robertson H.M."/>
            <person name="Arning N."/>
            <person name="Bitard-Feildel T."/>
            <person name="Chao H."/>
            <person name="Childers C.P."/>
            <person name="Dinh H."/>
            <person name="Doddapaneni H."/>
            <person name="Dugan S."/>
            <person name="Gowin J."/>
            <person name="Greiner C."/>
            <person name="Han Y."/>
            <person name="Hu H."/>
            <person name="Hughes D.S.T."/>
            <person name="Huylmans A.-K."/>
            <person name="Kemena C."/>
            <person name="Kremer L.P.M."/>
            <person name="Lee S.L."/>
            <person name="Lopez-Ezquerra A."/>
            <person name="Mallet L."/>
            <person name="Monroy-Kuhn J.M."/>
            <person name="Moser A."/>
            <person name="Murali S.C."/>
            <person name="Muzny D.M."/>
            <person name="Otani S."/>
            <person name="Piulachs M.-D."/>
            <person name="Poelchau M."/>
            <person name="Qu J."/>
            <person name="Schaub F."/>
            <person name="Wada-Katsumata A."/>
            <person name="Worley K.C."/>
            <person name="Xie Q."/>
            <person name="Ylla G."/>
            <person name="Poulsen M."/>
            <person name="Gibbs R.A."/>
            <person name="Schal C."/>
            <person name="Richards S."/>
            <person name="Belles X."/>
            <person name="Korb J."/>
            <person name="Bornberg-Bauer E."/>
        </authorList>
    </citation>
    <scope>NUCLEOTIDE SEQUENCE [LARGE SCALE GENOMIC DNA]</scope>
    <source>
        <tissue evidence="2">Whole body</tissue>
    </source>
</reference>
<dbReference type="Proteomes" id="UP000235965">
    <property type="component" value="Unassembled WGS sequence"/>
</dbReference>
<keyword evidence="1" id="KW-0732">Signal</keyword>
<dbReference type="STRING" id="105785.A0A2J7PSQ5"/>
<proteinExistence type="predicted"/>
<dbReference type="InParanoid" id="A0A2J7PSQ5"/>
<keyword evidence="3" id="KW-1185">Reference proteome</keyword>
<dbReference type="EMBL" id="NEVH01021924">
    <property type="protein sequence ID" value="PNF19368.1"/>
    <property type="molecule type" value="Genomic_DNA"/>
</dbReference>
<feature type="signal peptide" evidence="1">
    <location>
        <begin position="1"/>
        <end position="23"/>
    </location>
</feature>